<sequence>MEVQVDGKVISISHPEKILWDEFNFTKADYIRYLLEVSEFLLPYTKDRMLMYWLYPHAFKT</sequence>
<gene>
    <name evidence="1" type="ORF">QYB97_01160</name>
</gene>
<keyword evidence="2" id="KW-1185">Reference proteome</keyword>
<dbReference type="Gene3D" id="3.90.920.10">
    <property type="entry name" value="DNA primase, PRIM domain"/>
    <property type="match status" value="1"/>
</dbReference>
<dbReference type="Proteomes" id="UP001172721">
    <property type="component" value="Unassembled WGS sequence"/>
</dbReference>
<dbReference type="EMBL" id="JAUHTR010000001">
    <property type="protein sequence ID" value="MDN4523060.1"/>
    <property type="molecule type" value="Genomic_DNA"/>
</dbReference>
<dbReference type="RefSeq" id="WP_301164126.1">
    <property type="nucleotide sequence ID" value="NZ_JAUHTR010000001.1"/>
</dbReference>
<comment type="caution">
    <text evidence="1">The sequence shown here is derived from an EMBL/GenBank/DDBJ whole genome shotgun (WGS) entry which is preliminary data.</text>
</comment>
<proteinExistence type="predicted"/>
<evidence type="ECO:0000313" key="1">
    <source>
        <dbReference type="EMBL" id="MDN4523060.1"/>
    </source>
</evidence>
<organism evidence="1 2">
    <name type="scientific">Fictibacillus fluitans</name>
    <dbReference type="NCBI Taxonomy" id="3058422"/>
    <lineage>
        <taxon>Bacteria</taxon>
        <taxon>Bacillati</taxon>
        <taxon>Bacillota</taxon>
        <taxon>Bacilli</taxon>
        <taxon>Bacillales</taxon>
        <taxon>Fictibacillaceae</taxon>
        <taxon>Fictibacillus</taxon>
    </lineage>
</organism>
<reference evidence="1" key="1">
    <citation type="submission" date="2023-07" db="EMBL/GenBank/DDBJ databases">
        <title>Fictibacillus sp. isolated from freshwater pond.</title>
        <authorList>
            <person name="Kirdat K."/>
            <person name="Bhat A."/>
            <person name="Mourya A."/>
            <person name="Yadav A."/>
        </authorList>
    </citation>
    <scope>NUCLEOTIDE SEQUENCE</scope>
    <source>
        <strain evidence="1">NE201</strain>
    </source>
</reference>
<evidence type="ECO:0000313" key="2">
    <source>
        <dbReference type="Proteomes" id="UP001172721"/>
    </source>
</evidence>
<name>A0ABT8HQN4_9BACL</name>
<accession>A0ABT8HQN4</accession>
<protein>
    <submittedName>
        <fullName evidence="1">Uncharacterized protein</fullName>
    </submittedName>
</protein>